<dbReference type="AlphaFoldDB" id="A0A6C0JTC9"/>
<proteinExistence type="predicted"/>
<sequence length="340" mass="41141">MSEHYHFKEPLIKIQCNNFDLTKKFYFYSKNLKTLKEETNNSSWFLWVQSTNKQLDHILNFVYEIMTHENKLRELHYELEDKLKLTVSSKKQVGLSDLEIVVIVFNNNKKLRSILYKEILDCRNFIERLSLEYYISSGLHTEDEIKTKYRSKRIQIQMISFLDAFPDKKANYVKNLSFILECIDQKLMKLKLLYQLLNYDRSFDETTEKNIPLIESFNKFVVLKFFIENDFVILKENINQFIIHSIQTEQNVFVSRQIFIKHLENLMIHDKRIQDENLILKSENIKLIDFCKRLRMYKEMNRQLMSEDYKGTLLEISEIFSTFEEFKNGFLSYNIKCIEY</sequence>
<dbReference type="EMBL" id="MN740685">
    <property type="protein sequence ID" value="QHU07687.1"/>
    <property type="molecule type" value="Genomic_DNA"/>
</dbReference>
<evidence type="ECO:0000313" key="1">
    <source>
        <dbReference type="EMBL" id="QHU07687.1"/>
    </source>
</evidence>
<organism evidence="1">
    <name type="scientific">viral metagenome</name>
    <dbReference type="NCBI Taxonomy" id="1070528"/>
    <lineage>
        <taxon>unclassified sequences</taxon>
        <taxon>metagenomes</taxon>
        <taxon>organismal metagenomes</taxon>
    </lineage>
</organism>
<protein>
    <submittedName>
        <fullName evidence="1">Uncharacterized protein</fullName>
    </submittedName>
</protein>
<name>A0A6C0JTC9_9ZZZZ</name>
<accession>A0A6C0JTC9</accession>
<reference evidence="1" key="1">
    <citation type="journal article" date="2020" name="Nature">
        <title>Giant virus diversity and host interactions through global metagenomics.</title>
        <authorList>
            <person name="Schulz F."/>
            <person name="Roux S."/>
            <person name="Paez-Espino D."/>
            <person name="Jungbluth S."/>
            <person name="Walsh D.A."/>
            <person name="Denef V.J."/>
            <person name="McMahon K.D."/>
            <person name="Konstantinidis K.T."/>
            <person name="Eloe-Fadrosh E.A."/>
            <person name="Kyrpides N.C."/>
            <person name="Woyke T."/>
        </authorList>
    </citation>
    <scope>NUCLEOTIDE SEQUENCE</scope>
    <source>
        <strain evidence="1">GVMAG-S-1041349-163</strain>
    </source>
</reference>